<sequence>MNFGASWRFQSWRRRASTRSLSILLLAGIVEEESFVIYIKISTVDVAVYPFDFFSFSRVKHRLLGYREVDETQQTTDFKQKDLEHGEEHEGGYASTSDEHRRHGDSVIRVITTTGCPCQPIELSPVYLQSTAVSEGVMRPHNVGFAKNTDSLSLHIDCEDAPPLIAQTPKEGVGGSGPDYPTKLTAGRNGSTRKRDLKKLGEKEGRPMFIFEIQYELRSNNLQNLQENASVVTVVGKTFDRPDNVLLRSVQRSLSDIKTEHKQNKKNSLFYFFFPLLLPPPMAMPPGNVAPPSDKLIQFPPPAVAGSWIPDERDVYISWIRGEFAAANAIIDTLCNHLQAIGDQSQYDAVVSAVQHRQSSWSQAVYMQPYYTVADIYKALQHAAWGWKLKTPQQQQPQRHYNATDQTVKFGGKRSGYGFNKHHHGGGGYRGAESMARNGHHLNSDSHSVEAKLASDAEEKRGNGNSLLVGLLAYGNEKPKSDRKDVEESESGGGETQAEIVNHDSKDNNLSSEEKQDEKDKECTASMAKTFVVEEMYEAKVVNVVEGLKLYENMVEAKEVSQLVSLVNNLRTAGRRGQLQSEAYVGYKRPNRGHGREMIQLGLPIADTMPDDESRRIEPIPSFLSDIIERLVTKQIIPVKPDACIIDFFNEGDHSQPHMLAPWFGRPVGILSLSECDFTFGRVIVSDHPGDYKGSLKLSLTPGSVLLVEGKSADLAKFAIHSIPKQRILITFTKSQPRNSITGSNWAPPPSRSPPNLHNRQQTGPPKHYPVIPTTGVFPQNGAVQPIFISPSPPLPPQMPFPGGVLPGATVWPHPRHQQPPHPRLPVPGTGVFLPPGSAQEQVSTEKSNGSNAAEGKLEMKTKEEACGRDAAEEGGDSKQSN</sequence>
<feature type="region of interest" description="Disordered" evidence="2">
    <location>
        <begin position="167"/>
        <end position="195"/>
    </location>
</feature>
<feature type="compositionally biased region" description="Polar residues" evidence="2">
    <location>
        <begin position="839"/>
        <end position="852"/>
    </location>
</feature>
<feature type="region of interest" description="Disordered" evidence="2">
    <location>
        <begin position="414"/>
        <end position="460"/>
    </location>
</feature>
<feature type="compositionally biased region" description="Basic and acidic residues" evidence="2">
    <location>
        <begin position="501"/>
        <end position="523"/>
    </location>
</feature>
<feature type="region of interest" description="Disordered" evidence="2">
    <location>
        <begin position="799"/>
        <end position="882"/>
    </location>
</feature>
<feature type="compositionally biased region" description="Polar residues" evidence="2">
    <location>
        <begin position="754"/>
        <end position="764"/>
    </location>
</feature>
<dbReference type="SUPFAM" id="SSF51197">
    <property type="entry name" value="Clavaminate synthase-like"/>
    <property type="match status" value="1"/>
</dbReference>
<dbReference type="PANTHER" id="PTHR31447:SF11">
    <property type="entry name" value="HYDROXYPROLINE-RICH GLYCOPROTEIN FAMILY PROTEIN"/>
    <property type="match status" value="1"/>
</dbReference>
<evidence type="ECO:0000313" key="4">
    <source>
        <dbReference type="Proteomes" id="UP000266723"/>
    </source>
</evidence>
<proteinExistence type="inferred from homology"/>
<organism evidence="3 4">
    <name type="scientific">Brassica cretica</name>
    <name type="common">Mustard</name>
    <dbReference type="NCBI Taxonomy" id="69181"/>
    <lineage>
        <taxon>Eukaryota</taxon>
        <taxon>Viridiplantae</taxon>
        <taxon>Streptophyta</taxon>
        <taxon>Embryophyta</taxon>
        <taxon>Tracheophyta</taxon>
        <taxon>Spermatophyta</taxon>
        <taxon>Magnoliopsida</taxon>
        <taxon>eudicotyledons</taxon>
        <taxon>Gunneridae</taxon>
        <taxon>Pentapetalae</taxon>
        <taxon>rosids</taxon>
        <taxon>malvids</taxon>
        <taxon>Brassicales</taxon>
        <taxon>Brassicaceae</taxon>
        <taxon>Brassiceae</taxon>
        <taxon>Brassica</taxon>
    </lineage>
</organism>
<evidence type="ECO:0000256" key="2">
    <source>
        <dbReference type="SAM" id="MobiDB-lite"/>
    </source>
</evidence>
<dbReference type="InterPro" id="IPR037151">
    <property type="entry name" value="AlkB-like_sf"/>
</dbReference>
<feature type="compositionally biased region" description="Basic and acidic residues" evidence="2">
    <location>
        <begin position="442"/>
        <end position="460"/>
    </location>
</feature>
<comment type="caution">
    <text evidence="3">The sequence shown here is derived from an EMBL/GenBank/DDBJ whole genome shotgun (WGS) entry which is preliminary data.</text>
</comment>
<evidence type="ECO:0008006" key="5">
    <source>
        <dbReference type="Google" id="ProtNLM"/>
    </source>
</evidence>
<feature type="compositionally biased region" description="Basic and acidic residues" evidence="2">
    <location>
        <begin position="78"/>
        <end position="102"/>
    </location>
</feature>
<comment type="similarity">
    <text evidence="1">Belongs to the alkB family.</text>
</comment>
<name>A0ABQ7F6F1_BRACR</name>
<dbReference type="PANTHER" id="PTHR31447">
    <property type="entry name" value="HYDROXYPROLINE-RICH GLYCOPROTEIN FAMILY PROTEIN-RELATED"/>
    <property type="match status" value="1"/>
</dbReference>
<dbReference type="Proteomes" id="UP000266723">
    <property type="component" value="Unassembled WGS sequence"/>
</dbReference>
<feature type="region of interest" description="Disordered" evidence="2">
    <location>
        <begin position="75"/>
        <end position="102"/>
    </location>
</feature>
<protein>
    <recommendedName>
        <fullName evidence="5">Alpha-ketoglutarate-dependent dioxygenase AlkB-like domain-containing protein</fullName>
    </recommendedName>
</protein>
<feature type="compositionally biased region" description="Basic and acidic residues" evidence="2">
    <location>
        <begin position="856"/>
        <end position="872"/>
    </location>
</feature>
<dbReference type="InterPro" id="IPR044842">
    <property type="entry name" value="ALKBH9B/ALKBH10B-like"/>
</dbReference>
<feature type="region of interest" description="Disordered" evidence="2">
    <location>
        <begin position="739"/>
        <end position="772"/>
    </location>
</feature>
<reference evidence="3 4" key="1">
    <citation type="journal article" date="2020" name="BMC Genomics">
        <title>Intraspecific diversification of the crop wild relative Brassica cretica Lam. using demographic model selection.</title>
        <authorList>
            <person name="Kioukis A."/>
            <person name="Michalopoulou V.A."/>
            <person name="Briers L."/>
            <person name="Pirintsos S."/>
            <person name="Studholme D.J."/>
            <person name="Pavlidis P."/>
            <person name="Sarris P.F."/>
        </authorList>
    </citation>
    <scope>NUCLEOTIDE SEQUENCE [LARGE SCALE GENOMIC DNA]</scope>
    <source>
        <strain evidence="4">cv. PFS-1207/04</strain>
    </source>
</reference>
<feature type="region of interest" description="Disordered" evidence="2">
    <location>
        <begin position="478"/>
        <end position="523"/>
    </location>
</feature>
<dbReference type="Gene3D" id="2.60.120.590">
    <property type="entry name" value="Alpha-ketoglutarate-dependent dioxygenase AlkB-like"/>
    <property type="match status" value="1"/>
</dbReference>
<accession>A0ABQ7F6F1</accession>
<keyword evidence="4" id="KW-1185">Reference proteome</keyword>
<gene>
    <name evidence="3" type="ORF">DY000_02045328</name>
</gene>
<evidence type="ECO:0000256" key="1">
    <source>
        <dbReference type="ARBA" id="ARBA00007879"/>
    </source>
</evidence>
<evidence type="ECO:0000313" key="3">
    <source>
        <dbReference type="EMBL" id="KAF3611469.1"/>
    </source>
</evidence>
<dbReference type="EMBL" id="QGKV02000297">
    <property type="protein sequence ID" value="KAF3611469.1"/>
    <property type="molecule type" value="Genomic_DNA"/>
</dbReference>